<sequence length="90" mass="10266">LKYWFYPIGNTPAIDLLRHSPLSAGGRTTVLSLGCGDVRNVLFTLWNESPTADRSYTFTNCDAEPAILARNIFLLSFFQKHLKMFRQRKG</sequence>
<evidence type="ECO:0000313" key="2">
    <source>
        <dbReference type="EMBL" id="KAK0951021.1"/>
    </source>
</evidence>
<reference evidence="2" key="1">
    <citation type="submission" date="2023-06" db="EMBL/GenBank/DDBJ databases">
        <title>Black Yeasts Isolated from many extreme environments.</title>
        <authorList>
            <person name="Coleine C."/>
            <person name="Stajich J.E."/>
            <person name="Selbmann L."/>
        </authorList>
    </citation>
    <scope>NUCLEOTIDE SEQUENCE</scope>
    <source>
        <strain evidence="2">CCFEE 5200</strain>
    </source>
</reference>
<comment type="caution">
    <text evidence="2">The sequence shown here is derived from an EMBL/GenBank/DDBJ whole genome shotgun (WGS) entry which is preliminary data.</text>
</comment>
<dbReference type="Pfam" id="PF14737">
    <property type="entry name" value="DUF4470"/>
    <property type="match status" value="1"/>
</dbReference>
<dbReference type="Proteomes" id="UP001175353">
    <property type="component" value="Unassembled WGS sequence"/>
</dbReference>
<keyword evidence="3" id="KW-1185">Reference proteome</keyword>
<organism evidence="2 3">
    <name type="scientific">Friedmanniomyces endolithicus</name>
    <dbReference type="NCBI Taxonomy" id="329885"/>
    <lineage>
        <taxon>Eukaryota</taxon>
        <taxon>Fungi</taxon>
        <taxon>Dikarya</taxon>
        <taxon>Ascomycota</taxon>
        <taxon>Pezizomycotina</taxon>
        <taxon>Dothideomycetes</taxon>
        <taxon>Dothideomycetidae</taxon>
        <taxon>Mycosphaerellales</taxon>
        <taxon>Teratosphaeriaceae</taxon>
        <taxon>Friedmanniomyces</taxon>
    </lineage>
</organism>
<feature type="non-terminal residue" evidence="2">
    <location>
        <position position="1"/>
    </location>
</feature>
<protein>
    <recommendedName>
        <fullName evidence="1">DUF4470 domain-containing protein</fullName>
    </recommendedName>
</protein>
<proteinExistence type="predicted"/>
<dbReference type="AlphaFoldDB" id="A0AAN6H5E7"/>
<accession>A0AAN6H5E7</accession>
<dbReference type="EMBL" id="JAUJLE010000742">
    <property type="protein sequence ID" value="KAK0951021.1"/>
    <property type="molecule type" value="Genomic_DNA"/>
</dbReference>
<dbReference type="InterPro" id="IPR027974">
    <property type="entry name" value="DUF4470"/>
</dbReference>
<gene>
    <name evidence="2" type="ORF">LTR91_025256</name>
</gene>
<evidence type="ECO:0000313" key="3">
    <source>
        <dbReference type="Proteomes" id="UP001175353"/>
    </source>
</evidence>
<name>A0AAN6H5E7_9PEZI</name>
<feature type="domain" description="DUF4470" evidence="1">
    <location>
        <begin position="7"/>
        <end position="81"/>
    </location>
</feature>
<evidence type="ECO:0000259" key="1">
    <source>
        <dbReference type="Pfam" id="PF14737"/>
    </source>
</evidence>